<gene>
    <name evidence="3" type="ORF">ACKI18_00630</name>
</gene>
<dbReference type="RefSeq" id="WP_409120014.1">
    <property type="nucleotide sequence ID" value="NZ_JBJVNI010000001.1"/>
</dbReference>
<feature type="compositionally biased region" description="Gly residues" evidence="1">
    <location>
        <begin position="237"/>
        <end position="255"/>
    </location>
</feature>
<feature type="compositionally biased region" description="Gly residues" evidence="1">
    <location>
        <begin position="203"/>
        <end position="227"/>
    </location>
</feature>
<comment type="caution">
    <text evidence="3">The sequence shown here is derived from an EMBL/GenBank/DDBJ whole genome shotgun (WGS) entry which is preliminary data.</text>
</comment>
<sequence length="400" mass="38905">MSRALPKYRKRRITMIGSAAAVALSGAVIAGTALAGQTPGSGDESSSTKLAAANTVNCPDVAAQFQAVPAGAKAQVDRDLALLVTQVQEANNRLASSVGQGGANFAQNAILNPLKDKRVATINRIAQATGTAIGRQQVDTLATCSLNNAGGNNAGGNNAGNAGGNNAGNNCNNGGAAQQGNGGNNNAGGAARNNGGMQQGNNAGNGHGNNGGRNNAGGAQQGNGNNAGGAAQNNGGMRQGNGAGAAQQGNGGNNNAGGAARNNGGMQQGNAGAQGNNCGNNGGAAGNGNNRGGAANNGGGNANAANTVNCPDVAARLRAIPAGAKAEVDRNLALLVTQVQEANNRLASSAGQGGANFVRNAILNPLKDKRVATINRIVNAVGGTAGQQQVNSLATCTLNR</sequence>
<name>A0ABW9HGN4_9ACTN</name>
<organism evidence="3 4">
    <name type="scientific">Streptomyces niveiscabiei</name>
    <dbReference type="NCBI Taxonomy" id="164115"/>
    <lineage>
        <taxon>Bacteria</taxon>
        <taxon>Bacillati</taxon>
        <taxon>Actinomycetota</taxon>
        <taxon>Actinomycetes</taxon>
        <taxon>Kitasatosporales</taxon>
        <taxon>Streptomycetaceae</taxon>
        <taxon>Streptomyces</taxon>
    </lineage>
</organism>
<feature type="signal peptide" evidence="2">
    <location>
        <begin position="1"/>
        <end position="35"/>
    </location>
</feature>
<feature type="region of interest" description="Disordered" evidence="1">
    <location>
        <begin position="182"/>
        <end position="272"/>
    </location>
</feature>
<evidence type="ECO:0000313" key="3">
    <source>
        <dbReference type="EMBL" id="MFM9607210.1"/>
    </source>
</evidence>
<keyword evidence="4" id="KW-1185">Reference proteome</keyword>
<feature type="chain" id="PRO_5047071491" description="Secreted protein" evidence="2">
    <location>
        <begin position="36"/>
        <end position="400"/>
    </location>
</feature>
<evidence type="ECO:0000256" key="1">
    <source>
        <dbReference type="SAM" id="MobiDB-lite"/>
    </source>
</evidence>
<evidence type="ECO:0000256" key="2">
    <source>
        <dbReference type="SAM" id="SignalP"/>
    </source>
</evidence>
<dbReference type="EMBL" id="JBJVNI010000001">
    <property type="protein sequence ID" value="MFM9607210.1"/>
    <property type="molecule type" value="Genomic_DNA"/>
</dbReference>
<keyword evidence="2" id="KW-0732">Signal</keyword>
<feature type="compositionally biased region" description="Low complexity" evidence="1">
    <location>
        <begin position="256"/>
        <end position="272"/>
    </location>
</feature>
<evidence type="ECO:0008006" key="5">
    <source>
        <dbReference type="Google" id="ProtNLM"/>
    </source>
</evidence>
<proteinExistence type="predicted"/>
<reference evidence="3 4" key="1">
    <citation type="submission" date="2024-12" db="EMBL/GenBank/DDBJ databases">
        <title>Forecasting of Potato common scab and diversities of Pathogenic streptomyces spp. in china.</title>
        <authorList>
            <person name="Handique U."/>
            <person name="Wu J."/>
        </authorList>
    </citation>
    <scope>NUCLEOTIDE SEQUENCE [LARGE SCALE GENOMIC DNA]</scope>
    <source>
        <strain evidence="3 4">ZRIMU1530</strain>
    </source>
</reference>
<accession>A0ABW9HGN4</accession>
<protein>
    <recommendedName>
        <fullName evidence="5">Secreted protein</fullName>
    </recommendedName>
</protein>
<dbReference type="Proteomes" id="UP001631957">
    <property type="component" value="Unassembled WGS sequence"/>
</dbReference>
<feature type="compositionally biased region" description="Low complexity" evidence="1">
    <location>
        <begin position="187"/>
        <end position="202"/>
    </location>
</feature>
<evidence type="ECO:0000313" key="4">
    <source>
        <dbReference type="Proteomes" id="UP001631957"/>
    </source>
</evidence>